<dbReference type="Proteomes" id="UP000190696">
    <property type="component" value="Unassembled WGS sequence"/>
</dbReference>
<name>A0A0A0WMP2_BACMY</name>
<dbReference type="PANTHER" id="PTHR36454:SF1">
    <property type="entry name" value="DUF1015 DOMAIN-CONTAINING PROTEIN"/>
    <property type="match status" value="1"/>
</dbReference>
<dbReference type="EMBL" id="MUAI01000003">
    <property type="protein sequence ID" value="OOR07586.1"/>
    <property type="molecule type" value="Genomic_DNA"/>
</dbReference>
<evidence type="ECO:0000313" key="1">
    <source>
        <dbReference type="EMBL" id="OOR07586.1"/>
    </source>
</evidence>
<dbReference type="PANTHER" id="PTHR36454">
    <property type="entry name" value="LMO2823 PROTEIN"/>
    <property type="match status" value="1"/>
</dbReference>
<gene>
    <name evidence="1" type="ORF">BW900_08050</name>
</gene>
<organism evidence="1 2">
    <name type="scientific">Bacillus mycoides</name>
    <dbReference type="NCBI Taxonomy" id="1405"/>
    <lineage>
        <taxon>Bacteria</taxon>
        <taxon>Bacillati</taxon>
        <taxon>Bacillota</taxon>
        <taxon>Bacilli</taxon>
        <taxon>Bacillales</taxon>
        <taxon>Bacillaceae</taxon>
        <taxon>Bacillus</taxon>
        <taxon>Bacillus cereus group</taxon>
    </lineage>
</organism>
<accession>A0A0A0WMP2</accession>
<dbReference type="KEGG" id="bww:bwei_1795"/>
<protein>
    <submittedName>
        <fullName evidence="1">Uncharacterized protein</fullName>
    </submittedName>
</protein>
<comment type="caution">
    <text evidence="1">The sequence shown here is derived from an EMBL/GenBank/DDBJ whole genome shotgun (WGS) entry which is preliminary data.</text>
</comment>
<dbReference type="Pfam" id="PF06245">
    <property type="entry name" value="DUF1015"/>
    <property type="match status" value="1"/>
</dbReference>
<dbReference type="PIRSF" id="PIRSF033563">
    <property type="entry name" value="UCP033563"/>
    <property type="match status" value="1"/>
</dbReference>
<dbReference type="InterPro" id="IPR008323">
    <property type="entry name" value="UCP033563"/>
</dbReference>
<reference evidence="1 2" key="1">
    <citation type="submission" date="2017-01" db="EMBL/GenBank/DDBJ databases">
        <title>Bacillus cereus isolates.</title>
        <authorList>
            <person name="Beno S.M."/>
        </authorList>
    </citation>
    <scope>NUCLEOTIDE SEQUENCE [LARGE SCALE GENOMIC DNA]</scope>
    <source>
        <strain evidence="1 2">FSL W7-1108</strain>
    </source>
</reference>
<sequence>MAKIRPFRAIRPVEGKAAQVAALPYDVLNSEEAREVVKGNPYSFLHVDKAEIDLDPALSPYDDRVYEKAGENLKQFIQEEVFVQDEEPALYIYELTMQGRTQSGLVVCTSIDEYEDDTIKKHERTRHEKELDRIRHVDVCDANTGPIFLTYRTKEEVKRFIASWKEEHAPIFTFTAEDGVRHVAWKIADEEVIATLVNAFEDIPNLYIADGHHRSASAAKVGLMRREQYPNYTGEEEFNFFLSVLFPHDELSIWDYNRVVKDLNGLSVEQFLKQITQYFYVEEANGSPYKPNEPKSFGMYVNEKWYKLTVKEETFDANDLVKGLDVSILQDHLLSQVLEIHDPRSDSRIDFVGGIRGLEELERLVNSGEYKAAFSLYPTSMEALLSIADAGEIMPPKSTWFEPKLRSGLFVHSLK</sequence>
<dbReference type="RefSeq" id="WP_002033078.1">
    <property type="nucleotide sequence ID" value="NZ_CP009746.1"/>
</dbReference>
<dbReference type="AlphaFoldDB" id="A0A0A0WMP2"/>
<proteinExistence type="predicted"/>
<evidence type="ECO:0000313" key="2">
    <source>
        <dbReference type="Proteomes" id="UP000190696"/>
    </source>
</evidence>